<evidence type="ECO:0000313" key="5">
    <source>
        <dbReference type="Proteomes" id="UP000526033"/>
    </source>
</evidence>
<evidence type="ECO:0000256" key="2">
    <source>
        <dbReference type="PIRSR" id="PIRSR001359-3"/>
    </source>
</evidence>
<proteinExistence type="predicted"/>
<evidence type="ECO:0000256" key="1">
    <source>
        <dbReference type="PIRSR" id="PIRSR001359-1"/>
    </source>
</evidence>
<evidence type="ECO:0000313" key="4">
    <source>
        <dbReference type="EMBL" id="NMB70144.1"/>
    </source>
</evidence>
<accession>A0A7X9HGQ6</accession>
<feature type="binding site" evidence="2">
    <location>
        <position position="81"/>
    </location>
    <ligand>
        <name>Zn(2+)</name>
        <dbReference type="ChEBI" id="CHEBI:29105"/>
        <label>1</label>
        <note>catalytic</note>
    </ligand>
</feature>
<dbReference type="Pfam" id="PF01116">
    <property type="entry name" value="F_bP_aldolase"/>
    <property type="match status" value="1"/>
</dbReference>
<keyword evidence="2" id="KW-0479">Metal-binding</keyword>
<protein>
    <submittedName>
        <fullName evidence="4">Class II fructose-bisphosphate aldolase</fullName>
    </submittedName>
</protein>
<feature type="binding site" evidence="2">
    <location>
        <position position="102"/>
    </location>
    <ligand>
        <name>Zn(2+)</name>
        <dbReference type="ChEBI" id="CHEBI:29105"/>
        <label>2</label>
    </ligand>
</feature>
<dbReference type="GO" id="GO:0016832">
    <property type="term" value="F:aldehyde-lyase activity"/>
    <property type="evidence" value="ECO:0007669"/>
    <property type="project" value="InterPro"/>
</dbReference>
<dbReference type="PANTHER" id="PTHR30304">
    <property type="entry name" value="D-TAGATOSE-1,6-BISPHOSPHATE ALDOLASE"/>
    <property type="match status" value="1"/>
</dbReference>
<dbReference type="NCBIfam" id="TIGR00167">
    <property type="entry name" value="cbbA"/>
    <property type="match status" value="1"/>
</dbReference>
<dbReference type="InterPro" id="IPR013785">
    <property type="entry name" value="Aldolase_TIM"/>
</dbReference>
<evidence type="ECO:0000256" key="3">
    <source>
        <dbReference type="SAM" id="MobiDB-lite"/>
    </source>
</evidence>
<comment type="caution">
    <text evidence="4">The sequence shown here is derived from an EMBL/GenBank/DDBJ whole genome shotgun (WGS) entry which is preliminary data.</text>
</comment>
<keyword evidence="2" id="KW-0862">Zinc</keyword>
<sequence>MKTAFEILKQANDEHFALGAFNCANIETLKAITQAAANLKAPVILEASDGEINYMGYEQMVSLKRIYEKQVGIPIILNLDHGKDFDSCKRAIEAGFDYVHLDGGKMEFEDNVAMATEVVKLAHEHGIPVEGEMDHIEGSSADHTTEDPKNLQNEKLFTDPDRAEEFVRRTGIDVFASFIGNLHGLYADQKHLKMDLLTKIKEKLPNTWLSLHGGSGTDSNDVVNAIKLGIVKVNVNSELRIAFKMTLQEVLNASDEIAVYKIMDKPIKEVQRVVEGKIKLFGTAGKAA</sequence>
<dbReference type="Gene3D" id="3.20.20.70">
    <property type="entry name" value="Aldolase class I"/>
    <property type="match status" value="1"/>
</dbReference>
<comment type="cofactor">
    <cofactor evidence="2">
        <name>Zn(2+)</name>
        <dbReference type="ChEBI" id="CHEBI:29105"/>
    </cofactor>
    <text evidence="2">Binds 2 Zn(2+) ions per subunit. One is catalytic and the other provides a structural contribution.</text>
</comment>
<reference evidence="4 5" key="1">
    <citation type="journal article" date="2020" name="Biotechnol. Biofuels">
        <title>New insights from the biogas microbiome by comprehensive genome-resolved metagenomics of nearly 1600 species originating from multiple anaerobic digesters.</title>
        <authorList>
            <person name="Campanaro S."/>
            <person name="Treu L."/>
            <person name="Rodriguez-R L.M."/>
            <person name="Kovalovszki A."/>
            <person name="Ziels R.M."/>
            <person name="Maus I."/>
            <person name="Zhu X."/>
            <person name="Kougias P.G."/>
            <person name="Basile A."/>
            <person name="Luo G."/>
            <person name="Schluter A."/>
            <person name="Konstantinidis K.T."/>
            <person name="Angelidaki I."/>
        </authorList>
    </citation>
    <scope>NUCLEOTIDE SEQUENCE [LARGE SCALE GENOMIC DNA]</scope>
    <source>
        <strain evidence="4">AS27yjCOA_165</strain>
    </source>
</reference>
<dbReference type="GO" id="GO:0005975">
    <property type="term" value="P:carbohydrate metabolic process"/>
    <property type="evidence" value="ECO:0007669"/>
    <property type="project" value="InterPro"/>
</dbReference>
<dbReference type="SUPFAM" id="SSF51569">
    <property type="entry name" value="Aldolase"/>
    <property type="match status" value="1"/>
</dbReference>
<feature type="region of interest" description="Disordered" evidence="3">
    <location>
        <begin position="137"/>
        <end position="156"/>
    </location>
</feature>
<dbReference type="PANTHER" id="PTHR30304:SF0">
    <property type="entry name" value="D-TAGATOSE-1,6-BISPHOSPHATE ALDOLASE SUBUNIT GATY-RELATED"/>
    <property type="match status" value="1"/>
</dbReference>
<feature type="binding site" evidence="2">
    <location>
        <position position="132"/>
    </location>
    <ligand>
        <name>Zn(2+)</name>
        <dbReference type="ChEBI" id="CHEBI:29105"/>
        <label>2</label>
    </ligand>
</feature>
<dbReference type="PIRSF" id="PIRSF001359">
    <property type="entry name" value="F_bP_aldolase_II"/>
    <property type="match status" value="1"/>
</dbReference>
<dbReference type="AlphaFoldDB" id="A0A7X9HGQ6"/>
<dbReference type="CDD" id="cd00947">
    <property type="entry name" value="TBP_aldolase_IIB"/>
    <property type="match status" value="1"/>
</dbReference>
<organism evidence="4 5">
    <name type="scientific">candidate division WWE3 bacterium</name>
    <dbReference type="NCBI Taxonomy" id="2053526"/>
    <lineage>
        <taxon>Bacteria</taxon>
        <taxon>Katanobacteria</taxon>
    </lineage>
</organism>
<dbReference type="Proteomes" id="UP000526033">
    <property type="component" value="Unassembled WGS sequence"/>
</dbReference>
<name>A0A7X9HGQ6_UNCKA</name>
<feature type="binding site" evidence="2">
    <location>
        <position position="212"/>
    </location>
    <ligand>
        <name>Zn(2+)</name>
        <dbReference type="ChEBI" id="CHEBI:29105"/>
        <label>1</label>
        <note>catalytic</note>
    </ligand>
</feature>
<dbReference type="EMBL" id="JAAZNL010000032">
    <property type="protein sequence ID" value="NMB70144.1"/>
    <property type="molecule type" value="Genomic_DNA"/>
</dbReference>
<feature type="active site" description="Proton donor" evidence="1">
    <location>
        <position position="80"/>
    </location>
</feature>
<feature type="binding site" evidence="2">
    <location>
        <position position="183"/>
    </location>
    <ligand>
        <name>Zn(2+)</name>
        <dbReference type="ChEBI" id="CHEBI:29105"/>
        <label>1</label>
        <note>catalytic</note>
    </ligand>
</feature>
<dbReference type="InterPro" id="IPR000771">
    <property type="entry name" value="FBA_II"/>
</dbReference>
<dbReference type="InterPro" id="IPR050246">
    <property type="entry name" value="Class_II_FBP_aldolase"/>
</dbReference>
<gene>
    <name evidence="4" type="ORF">GYA27_03010</name>
</gene>
<dbReference type="GO" id="GO:0008270">
    <property type="term" value="F:zinc ion binding"/>
    <property type="evidence" value="ECO:0007669"/>
    <property type="project" value="InterPro"/>
</dbReference>